<keyword evidence="2" id="KW-1185">Reference proteome</keyword>
<evidence type="ECO:0000313" key="1">
    <source>
        <dbReference type="EMBL" id="TNN48910.1"/>
    </source>
</evidence>
<name>A0A4Z2G705_9TELE</name>
<accession>A0A4Z2G705</accession>
<organism evidence="1 2">
    <name type="scientific">Liparis tanakae</name>
    <name type="common">Tanaka's snailfish</name>
    <dbReference type="NCBI Taxonomy" id="230148"/>
    <lineage>
        <taxon>Eukaryota</taxon>
        <taxon>Metazoa</taxon>
        <taxon>Chordata</taxon>
        <taxon>Craniata</taxon>
        <taxon>Vertebrata</taxon>
        <taxon>Euteleostomi</taxon>
        <taxon>Actinopterygii</taxon>
        <taxon>Neopterygii</taxon>
        <taxon>Teleostei</taxon>
        <taxon>Neoteleostei</taxon>
        <taxon>Acanthomorphata</taxon>
        <taxon>Eupercaria</taxon>
        <taxon>Perciformes</taxon>
        <taxon>Cottioidei</taxon>
        <taxon>Cottales</taxon>
        <taxon>Liparidae</taxon>
        <taxon>Liparis</taxon>
    </lineage>
</organism>
<comment type="caution">
    <text evidence="1">The sequence shown here is derived from an EMBL/GenBank/DDBJ whole genome shotgun (WGS) entry which is preliminary data.</text>
</comment>
<dbReference type="Proteomes" id="UP000314294">
    <property type="component" value="Unassembled WGS sequence"/>
</dbReference>
<sequence>MMLMWPMSLSENFHDGYAFSTWQPCEVSDGGCSERHADDTHTTLCTLHAAVPSDGKVEDYSATLSDQRVQSQPMCSGT</sequence>
<evidence type="ECO:0000313" key="2">
    <source>
        <dbReference type="Proteomes" id="UP000314294"/>
    </source>
</evidence>
<protein>
    <submittedName>
        <fullName evidence="1">Uncharacterized protein</fullName>
    </submittedName>
</protein>
<reference evidence="1 2" key="1">
    <citation type="submission" date="2019-03" db="EMBL/GenBank/DDBJ databases">
        <title>First draft genome of Liparis tanakae, snailfish: a comprehensive survey of snailfish specific genes.</title>
        <authorList>
            <person name="Kim W."/>
            <person name="Song I."/>
            <person name="Jeong J.-H."/>
            <person name="Kim D."/>
            <person name="Kim S."/>
            <person name="Ryu S."/>
            <person name="Song J.Y."/>
            <person name="Lee S.K."/>
        </authorList>
    </citation>
    <scope>NUCLEOTIDE SEQUENCE [LARGE SCALE GENOMIC DNA]</scope>
    <source>
        <tissue evidence="1">Muscle</tissue>
    </source>
</reference>
<dbReference type="EMBL" id="SRLO01000677">
    <property type="protein sequence ID" value="TNN48910.1"/>
    <property type="molecule type" value="Genomic_DNA"/>
</dbReference>
<gene>
    <name evidence="1" type="ORF">EYF80_040892</name>
</gene>
<dbReference type="AlphaFoldDB" id="A0A4Z2G705"/>
<proteinExistence type="predicted"/>